<dbReference type="RefSeq" id="XP_033684419.1">
    <property type="nucleotide sequence ID" value="XM_033833349.1"/>
</dbReference>
<sequence>MDIALYHAVGSLTLVSSPPTYVPTDKTPTSTLGLSESNPLPLLTPIKLLTGTRLWISSHGRILELFPTAPLLPVFRNGWNKLPTELKVRVLACNLTMSAPVSAPVSTPIGMTPSGNMCTALLHHLRATPEMARLGKEVFYKTNTFKLQPSCSTLYPIINPQYQPTPLGTRYLAYPNRTVQGLIRRIEFEFVLGDPAEWRHLVRFARGNYGFRALRYVTVVGEWGRSFLPALRSVQGCVDVMAGQMHGCARFSCDGEVVFRARVSDIFRVTLGAEIEVNERLEGLVKGKILFKQASGRRD</sequence>
<evidence type="ECO:0000313" key="1">
    <source>
        <dbReference type="EMBL" id="KAF2249415.1"/>
    </source>
</evidence>
<dbReference type="OrthoDB" id="3801236at2759"/>
<reference evidence="1" key="1">
    <citation type="journal article" date="2020" name="Stud. Mycol.">
        <title>101 Dothideomycetes genomes: a test case for predicting lifestyles and emergence of pathogens.</title>
        <authorList>
            <person name="Haridas S."/>
            <person name="Albert R."/>
            <person name="Binder M."/>
            <person name="Bloem J."/>
            <person name="Labutti K."/>
            <person name="Salamov A."/>
            <person name="Andreopoulos B."/>
            <person name="Baker S."/>
            <person name="Barry K."/>
            <person name="Bills G."/>
            <person name="Bluhm B."/>
            <person name="Cannon C."/>
            <person name="Castanera R."/>
            <person name="Culley D."/>
            <person name="Daum C."/>
            <person name="Ezra D."/>
            <person name="Gonzalez J."/>
            <person name="Henrissat B."/>
            <person name="Kuo A."/>
            <person name="Liang C."/>
            <person name="Lipzen A."/>
            <person name="Lutzoni F."/>
            <person name="Magnuson J."/>
            <person name="Mondo S."/>
            <person name="Nolan M."/>
            <person name="Ohm R."/>
            <person name="Pangilinan J."/>
            <person name="Park H.-J."/>
            <person name="Ramirez L."/>
            <person name="Alfaro M."/>
            <person name="Sun H."/>
            <person name="Tritt A."/>
            <person name="Yoshinaga Y."/>
            <person name="Zwiers L.-H."/>
            <person name="Turgeon B."/>
            <person name="Goodwin S."/>
            <person name="Spatafora J."/>
            <person name="Crous P."/>
            <person name="Grigoriev I."/>
        </authorList>
    </citation>
    <scope>NUCLEOTIDE SEQUENCE</scope>
    <source>
        <strain evidence="1">CBS 122368</strain>
    </source>
</reference>
<gene>
    <name evidence="1" type="ORF">BU26DRAFT_565067</name>
</gene>
<dbReference type="Proteomes" id="UP000800094">
    <property type="component" value="Unassembled WGS sequence"/>
</dbReference>
<proteinExistence type="predicted"/>
<keyword evidence="2" id="KW-1185">Reference proteome</keyword>
<protein>
    <submittedName>
        <fullName evidence="1">Uncharacterized protein</fullName>
    </submittedName>
</protein>
<organism evidence="1 2">
    <name type="scientific">Trematosphaeria pertusa</name>
    <dbReference type="NCBI Taxonomy" id="390896"/>
    <lineage>
        <taxon>Eukaryota</taxon>
        <taxon>Fungi</taxon>
        <taxon>Dikarya</taxon>
        <taxon>Ascomycota</taxon>
        <taxon>Pezizomycotina</taxon>
        <taxon>Dothideomycetes</taxon>
        <taxon>Pleosporomycetidae</taxon>
        <taxon>Pleosporales</taxon>
        <taxon>Massarineae</taxon>
        <taxon>Trematosphaeriaceae</taxon>
        <taxon>Trematosphaeria</taxon>
    </lineage>
</organism>
<dbReference type="AlphaFoldDB" id="A0A6A6IFR6"/>
<dbReference type="GeneID" id="54586679"/>
<accession>A0A6A6IFR6</accession>
<dbReference type="EMBL" id="ML987195">
    <property type="protein sequence ID" value="KAF2249415.1"/>
    <property type="molecule type" value="Genomic_DNA"/>
</dbReference>
<name>A0A6A6IFR6_9PLEO</name>
<evidence type="ECO:0000313" key="2">
    <source>
        <dbReference type="Proteomes" id="UP000800094"/>
    </source>
</evidence>